<keyword evidence="3" id="KW-1185">Reference proteome</keyword>
<name>A0A2G3AC98_CAPAN</name>
<dbReference type="EMBL" id="AYRZ02000002">
    <property type="protein sequence ID" value="PHT91841.1"/>
    <property type="molecule type" value="Genomic_DNA"/>
</dbReference>
<dbReference type="AlphaFoldDB" id="A0A2G3AC98"/>
<dbReference type="STRING" id="4072.A0A2G3AC98"/>
<comment type="similarity">
    <text evidence="1">Belongs to the eukaryotic mitochondrial porin (TC 1.B.8.1) family.</text>
</comment>
<dbReference type="PANTHER" id="PTHR11743">
    <property type="entry name" value="VOLTAGE-DEPENDENT ANION-SELECTIVE CHANNEL"/>
    <property type="match status" value="1"/>
</dbReference>
<dbReference type="GO" id="GO:0008308">
    <property type="term" value="F:voltage-gated monoatomic anion channel activity"/>
    <property type="evidence" value="ECO:0000318"/>
    <property type="project" value="GO_Central"/>
</dbReference>
<organism evidence="2 3">
    <name type="scientific">Capsicum annuum</name>
    <name type="common">Capsicum pepper</name>
    <dbReference type="NCBI Taxonomy" id="4072"/>
    <lineage>
        <taxon>Eukaryota</taxon>
        <taxon>Viridiplantae</taxon>
        <taxon>Streptophyta</taxon>
        <taxon>Embryophyta</taxon>
        <taxon>Tracheophyta</taxon>
        <taxon>Spermatophyta</taxon>
        <taxon>Magnoliopsida</taxon>
        <taxon>eudicotyledons</taxon>
        <taxon>Gunneridae</taxon>
        <taxon>Pentapetalae</taxon>
        <taxon>asterids</taxon>
        <taxon>lamiids</taxon>
        <taxon>Solanales</taxon>
        <taxon>Solanaceae</taxon>
        <taxon>Solanoideae</taxon>
        <taxon>Capsiceae</taxon>
        <taxon>Capsicum</taxon>
    </lineage>
</organism>
<dbReference type="GO" id="GO:0005741">
    <property type="term" value="C:mitochondrial outer membrane"/>
    <property type="evidence" value="ECO:0000318"/>
    <property type="project" value="GO_Central"/>
</dbReference>
<feature type="non-terminal residue" evidence="2">
    <location>
        <position position="1"/>
    </location>
</feature>
<dbReference type="InterPro" id="IPR001925">
    <property type="entry name" value="Porin_Euk"/>
</dbReference>
<dbReference type="InterPro" id="IPR023614">
    <property type="entry name" value="Porin_dom_sf"/>
</dbReference>
<gene>
    <name evidence="2" type="ORF">T459_06954</name>
</gene>
<dbReference type="Gene3D" id="2.40.160.10">
    <property type="entry name" value="Porin"/>
    <property type="match status" value="1"/>
</dbReference>
<accession>A0A2G3AC98</accession>
<evidence type="ECO:0000313" key="2">
    <source>
        <dbReference type="EMBL" id="PHT91841.1"/>
    </source>
</evidence>
<evidence type="ECO:0000313" key="3">
    <source>
        <dbReference type="Proteomes" id="UP000222542"/>
    </source>
</evidence>
<dbReference type="SMR" id="A0A2G3AC98"/>
<proteinExistence type="inferred from homology"/>
<dbReference type="PANTHER" id="PTHR11743:SF56">
    <property type="entry name" value="MITOCHONDRIAL OUTER MEMBRANE PROTEIN PORIN OF 34 KDA"/>
    <property type="match status" value="1"/>
</dbReference>
<protein>
    <submittedName>
        <fullName evidence="2">Mitochondrial outer membrane protein porin of 34 kDa</fullName>
    </submittedName>
</protein>
<dbReference type="CDD" id="cd07306">
    <property type="entry name" value="Porin3_VDAC"/>
    <property type="match status" value="1"/>
</dbReference>
<dbReference type="InterPro" id="IPR027246">
    <property type="entry name" value="Porin_Euk/Tom40"/>
</dbReference>
<dbReference type="Gramene" id="PHT91841">
    <property type="protein sequence ID" value="PHT91841"/>
    <property type="gene ID" value="T459_06954"/>
</dbReference>
<reference evidence="2 3" key="2">
    <citation type="journal article" date="2017" name="Genome Biol.">
        <title>New reference genome sequences of hot pepper reveal the massive evolution of plant disease-resistance genes by retroduplication.</title>
        <authorList>
            <person name="Kim S."/>
            <person name="Park J."/>
            <person name="Yeom S.I."/>
            <person name="Kim Y.M."/>
            <person name="Seo E."/>
            <person name="Kim K.T."/>
            <person name="Kim M.S."/>
            <person name="Lee J.M."/>
            <person name="Cheong K."/>
            <person name="Shin H.S."/>
            <person name="Kim S.B."/>
            <person name="Han K."/>
            <person name="Lee J."/>
            <person name="Park M."/>
            <person name="Lee H.A."/>
            <person name="Lee H.Y."/>
            <person name="Lee Y."/>
            <person name="Oh S."/>
            <person name="Lee J.H."/>
            <person name="Choi E."/>
            <person name="Choi E."/>
            <person name="Lee S.E."/>
            <person name="Jeon J."/>
            <person name="Kim H."/>
            <person name="Choi G."/>
            <person name="Song H."/>
            <person name="Lee J."/>
            <person name="Lee S.C."/>
            <person name="Kwon J.K."/>
            <person name="Lee H.Y."/>
            <person name="Koo N."/>
            <person name="Hong Y."/>
            <person name="Kim R.W."/>
            <person name="Kang W.H."/>
            <person name="Huh J.H."/>
            <person name="Kang B.C."/>
            <person name="Yang T.J."/>
            <person name="Lee Y.H."/>
            <person name="Bennetzen J.L."/>
            <person name="Choi D."/>
        </authorList>
    </citation>
    <scope>NUCLEOTIDE SEQUENCE [LARGE SCALE GENOMIC DNA]</scope>
    <source>
        <strain evidence="3">cv. CM334</strain>
    </source>
</reference>
<reference evidence="2 3" key="1">
    <citation type="journal article" date="2014" name="Nat. Genet.">
        <title>Genome sequence of the hot pepper provides insights into the evolution of pungency in Capsicum species.</title>
        <authorList>
            <person name="Kim S."/>
            <person name="Park M."/>
            <person name="Yeom S.I."/>
            <person name="Kim Y.M."/>
            <person name="Lee J.M."/>
            <person name="Lee H.A."/>
            <person name="Seo E."/>
            <person name="Choi J."/>
            <person name="Cheong K."/>
            <person name="Kim K.T."/>
            <person name="Jung K."/>
            <person name="Lee G.W."/>
            <person name="Oh S.K."/>
            <person name="Bae C."/>
            <person name="Kim S.B."/>
            <person name="Lee H.Y."/>
            <person name="Kim S.Y."/>
            <person name="Kim M.S."/>
            <person name="Kang B.C."/>
            <person name="Jo Y.D."/>
            <person name="Yang H.B."/>
            <person name="Jeong H.J."/>
            <person name="Kang W.H."/>
            <person name="Kwon J.K."/>
            <person name="Shin C."/>
            <person name="Lim J.Y."/>
            <person name="Park J.H."/>
            <person name="Huh J.H."/>
            <person name="Kim J.S."/>
            <person name="Kim B.D."/>
            <person name="Cohen O."/>
            <person name="Paran I."/>
            <person name="Suh M.C."/>
            <person name="Lee S.B."/>
            <person name="Kim Y.K."/>
            <person name="Shin Y."/>
            <person name="Noh S.J."/>
            <person name="Park J."/>
            <person name="Seo Y.S."/>
            <person name="Kwon S.Y."/>
            <person name="Kim H.A."/>
            <person name="Park J.M."/>
            <person name="Kim H.J."/>
            <person name="Choi S.B."/>
            <person name="Bosland P.W."/>
            <person name="Reeves G."/>
            <person name="Jo S.H."/>
            <person name="Lee B.W."/>
            <person name="Cho H.T."/>
            <person name="Choi H.S."/>
            <person name="Lee M.S."/>
            <person name="Yu Y."/>
            <person name="Do Choi Y."/>
            <person name="Park B.S."/>
            <person name="van Deynze A."/>
            <person name="Ashrafi H."/>
            <person name="Hill T."/>
            <person name="Kim W.T."/>
            <person name="Pai H.S."/>
            <person name="Ahn H.K."/>
            <person name="Yeam I."/>
            <person name="Giovannoni J.J."/>
            <person name="Rose J.K."/>
            <person name="Sorensen I."/>
            <person name="Lee S.J."/>
            <person name="Kim R.W."/>
            <person name="Choi I.Y."/>
            <person name="Choi B.S."/>
            <person name="Lim J.S."/>
            <person name="Lee Y.H."/>
            <person name="Choi D."/>
        </authorList>
    </citation>
    <scope>NUCLEOTIDE SEQUENCE [LARGE SCALE GENOMIC DNA]</scope>
    <source>
        <strain evidence="3">cv. CM334</strain>
    </source>
</reference>
<sequence length="252" mass="27505">LLYKDYQADDQISITFGSIPGPGFTISSSESKKDELFPADVKAQLKNKKNTTYIKCSTTITLVPWMKSILSFTVPDQKSGKVEHQFLHDYVGISTSAGLTENPIVNLSGVVGTKGLSLGTDVSLDTTLRTFSKFNVGLSFTDDGVVTSYNLNNKGDTLSTSYYRSLGRVNDTAFGLDATRTFSTNEHTFTIGTKHQLDEVATVKARVNNVGKATSLLQYEWHPNSVFTLSGEVDTKALNKGVKFGWAVKMMG</sequence>
<evidence type="ECO:0000256" key="1">
    <source>
        <dbReference type="ARBA" id="ARBA00009624"/>
    </source>
</evidence>
<comment type="caution">
    <text evidence="2">The sequence shown here is derived from an EMBL/GenBank/DDBJ whole genome shotgun (WGS) entry which is preliminary data.</text>
</comment>
<dbReference type="Pfam" id="PF01459">
    <property type="entry name" value="Porin_3"/>
    <property type="match status" value="1"/>
</dbReference>
<dbReference type="Proteomes" id="UP000222542">
    <property type="component" value="Unassembled WGS sequence"/>
</dbReference>